<dbReference type="GO" id="GO:0004672">
    <property type="term" value="F:protein kinase activity"/>
    <property type="evidence" value="ECO:0007669"/>
    <property type="project" value="UniProtKB-ARBA"/>
</dbReference>
<dbReference type="SUPFAM" id="SSF52172">
    <property type="entry name" value="CheY-like"/>
    <property type="match status" value="1"/>
</dbReference>
<dbReference type="Pfam" id="PF01627">
    <property type="entry name" value="Hpt"/>
    <property type="match status" value="1"/>
</dbReference>
<dbReference type="CDD" id="cd17546">
    <property type="entry name" value="REC_hyHK_CKI1_RcsC-like"/>
    <property type="match status" value="1"/>
</dbReference>
<dbReference type="SUPFAM" id="SSF47226">
    <property type="entry name" value="Histidine-containing phosphotransfer domain, HPT domain"/>
    <property type="match status" value="1"/>
</dbReference>
<accession>A0A327PDL4</accession>
<dbReference type="Proteomes" id="UP000249610">
    <property type="component" value="Unassembled WGS sequence"/>
</dbReference>
<dbReference type="PROSITE" id="PS50110">
    <property type="entry name" value="RESPONSE_REGULATORY"/>
    <property type="match status" value="1"/>
</dbReference>
<evidence type="ECO:0000313" key="7">
    <source>
        <dbReference type="Proteomes" id="UP000249610"/>
    </source>
</evidence>
<dbReference type="PROSITE" id="PS50894">
    <property type="entry name" value="HPT"/>
    <property type="match status" value="1"/>
</dbReference>
<dbReference type="Pfam" id="PF00072">
    <property type="entry name" value="Response_reg"/>
    <property type="match status" value="1"/>
</dbReference>
<keyword evidence="1 3" id="KW-0597">Phosphoprotein</keyword>
<dbReference type="InterPro" id="IPR036641">
    <property type="entry name" value="HPT_dom_sf"/>
</dbReference>
<name>A0A327PDL4_9BACT</name>
<evidence type="ECO:0000259" key="4">
    <source>
        <dbReference type="PROSITE" id="PS50110"/>
    </source>
</evidence>
<dbReference type="AlphaFoldDB" id="A0A327PDL4"/>
<feature type="modified residue" description="Phosphohistidine" evidence="2">
    <location>
        <position position="188"/>
    </location>
</feature>
<evidence type="ECO:0000259" key="5">
    <source>
        <dbReference type="PROSITE" id="PS50894"/>
    </source>
</evidence>
<dbReference type="InterPro" id="IPR050956">
    <property type="entry name" value="2C_system_His_kinase"/>
</dbReference>
<reference evidence="6 7" key="1">
    <citation type="submission" date="2018-06" db="EMBL/GenBank/DDBJ databases">
        <title>Genomic Encyclopedia of Archaeal and Bacterial Type Strains, Phase II (KMG-II): from individual species to whole genera.</title>
        <authorList>
            <person name="Goeker M."/>
        </authorList>
    </citation>
    <scope>NUCLEOTIDE SEQUENCE [LARGE SCALE GENOMIC DNA]</scope>
    <source>
        <strain evidence="6 7">DSM 23446</strain>
    </source>
</reference>
<gene>
    <name evidence="6" type="ORF">LV83_02843</name>
</gene>
<sequence length="247" mass="28284">MKTKKVLIVDANDMNRRLIENLIEQLCGFESVKTGFEAVEKTSQVAFDLILMDIQLPVMDGMTTAKAIWRKSPYRCPIIAVSNFSEENSRKCLLEMGFHDVISKPIRPKHFLEAVSDILSCTDDEKLSFHDSPEILDKTVFNQLSKFNPPTTLRSLYIDFIEELDQLMSLIEKALKEKDKQSLIENFHTIKGNSGTFGAKTIFTISSDADLQARAEEWDSLESTIKTLKNERVIFKKYLEEETIFNS</sequence>
<evidence type="ECO:0000313" key="6">
    <source>
        <dbReference type="EMBL" id="RAI87926.1"/>
    </source>
</evidence>
<dbReference type="EMBL" id="QLLK01000008">
    <property type="protein sequence ID" value="RAI87926.1"/>
    <property type="molecule type" value="Genomic_DNA"/>
</dbReference>
<feature type="domain" description="HPt" evidence="5">
    <location>
        <begin position="149"/>
        <end position="242"/>
    </location>
</feature>
<evidence type="ECO:0000256" key="3">
    <source>
        <dbReference type="PROSITE-ProRule" id="PRU00169"/>
    </source>
</evidence>
<organism evidence="6 7">
    <name type="scientific">Algoriphagus yeomjeoni</name>
    <dbReference type="NCBI Taxonomy" id="291403"/>
    <lineage>
        <taxon>Bacteria</taxon>
        <taxon>Pseudomonadati</taxon>
        <taxon>Bacteroidota</taxon>
        <taxon>Cytophagia</taxon>
        <taxon>Cytophagales</taxon>
        <taxon>Cyclobacteriaceae</taxon>
        <taxon>Algoriphagus</taxon>
    </lineage>
</organism>
<dbReference type="Gene3D" id="3.40.50.2300">
    <property type="match status" value="1"/>
</dbReference>
<proteinExistence type="predicted"/>
<feature type="domain" description="Response regulatory" evidence="4">
    <location>
        <begin position="5"/>
        <end position="119"/>
    </location>
</feature>
<evidence type="ECO:0000256" key="2">
    <source>
        <dbReference type="PROSITE-ProRule" id="PRU00110"/>
    </source>
</evidence>
<dbReference type="SMART" id="SM00448">
    <property type="entry name" value="REC"/>
    <property type="match status" value="1"/>
</dbReference>
<dbReference type="Gene3D" id="1.20.120.160">
    <property type="entry name" value="HPT domain"/>
    <property type="match status" value="1"/>
</dbReference>
<evidence type="ECO:0000256" key="1">
    <source>
        <dbReference type="ARBA" id="ARBA00022553"/>
    </source>
</evidence>
<dbReference type="PANTHER" id="PTHR43719">
    <property type="entry name" value="TWO-COMPONENT HISTIDINE KINASE"/>
    <property type="match status" value="1"/>
</dbReference>
<feature type="modified residue" description="4-aspartylphosphate" evidence="3">
    <location>
        <position position="53"/>
    </location>
</feature>
<keyword evidence="7" id="KW-1185">Reference proteome</keyword>
<dbReference type="GO" id="GO:0000160">
    <property type="term" value="P:phosphorelay signal transduction system"/>
    <property type="evidence" value="ECO:0007669"/>
    <property type="project" value="InterPro"/>
</dbReference>
<dbReference type="InterPro" id="IPR011006">
    <property type="entry name" value="CheY-like_superfamily"/>
</dbReference>
<dbReference type="InterPro" id="IPR008207">
    <property type="entry name" value="Sig_transdc_His_kin_Hpt_dom"/>
</dbReference>
<comment type="caution">
    <text evidence="6">The sequence shown here is derived from an EMBL/GenBank/DDBJ whole genome shotgun (WGS) entry which is preliminary data.</text>
</comment>
<dbReference type="PANTHER" id="PTHR43719:SF28">
    <property type="entry name" value="PEROXIDE STRESS-ACTIVATED HISTIDINE KINASE MAK1-RELATED"/>
    <property type="match status" value="1"/>
</dbReference>
<dbReference type="OrthoDB" id="9796457at2"/>
<dbReference type="RefSeq" id="WP_111612183.1">
    <property type="nucleotide sequence ID" value="NZ_QLLK01000008.1"/>
</dbReference>
<dbReference type="InterPro" id="IPR001789">
    <property type="entry name" value="Sig_transdc_resp-reg_receiver"/>
</dbReference>
<protein>
    <submittedName>
        <fullName evidence="6">CheY-like chemotaxis protein</fullName>
    </submittedName>
</protein>